<feature type="non-terminal residue" evidence="8">
    <location>
        <position position="1"/>
    </location>
</feature>
<evidence type="ECO:0000256" key="1">
    <source>
        <dbReference type="ARBA" id="ARBA00022723"/>
    </source>
</evidence>
<protein>
    <submittedName>
        <fullName evidence="8">RNF31 ligase</fullName>
    </submittedName>
</protein>
<keyword evidence="2 4" id="KW-0863">Zinc-finger</keyword>
<dbReference type="AlphaFoldDB" id="A0A851P7J4"/>
<gene>
    <name evidence="8" type="primary">Rnf31</name>
    <name evidence="8" type="ORF">PENPIL_R15472</name>
</gene>
<dbReference type="InterPro" id="IPR001876">
    <property type="entry name" value="Znf_RanBP2"/>
</dbReference>
<evidence type="ECO:0000256" key="3">
    <source>
        <dbReference type="ARBA" id="ARBA00022833"/>
    </source>
</evidence>
<keyword evidence="9" id="KW-1185">Reference proteome</keyword>
<feature type="domain" description="RanBP2-type" evidence="7">
    <location>
        <begin position="67"/>
        <end position="96"/>
    </location>
</feature>
<keyword evidence="3" id="KW-0862">Zinc</keyword>
<dbReference type="Gene3D" id="2.30.30.380">
    <property type="entry name" value="Zn-finger domain of Sec23/24"/>
    <property type="match status" value="1"/>
</dbReference>
<dbReference type="PROSITE" id="PS01358">
    <property type="entry name" value="ZF_RANBP2_1"/>
    <property type="match status" value="1"/>
</dbReference>
<dbReference type="PROSITE" id="PS50199">
    <property type="entry name" value="ZF_RANBP2_2"/>
    <property type="match status" value="1"/>
</dbReference>
<sequence length="101" mass="10263">WGTMGFYGSLWGPVLTLYLPIGTPPQHVTPTPGGASPACAGAAPKPPESSPKCPAAAPDPNPSDLSPERGWACASCTFLNAGPAVLCGVCERPRLAPRPTP</sequence>
<evidence type="ECO:0000259" key="7">
    <source>
        <dbReference type="PROSITE" id="PS50199"/>
    </source>
</evidence>
<organism evidence="8 9">
    <name type="scientific">Penelope pileata</name>
    <dbReference type="NCBI Taxonomy" id="1118817"/>
    <lineage>
        <taxon>Eukaryota</taxon>
        <taxon>Metazoa</taxon>
        <taxon>Chordata</taxon>
        <taxon>Craniata</taxon>
        <taxon>Vertebrata</taxon>
        <taxon>Euteleostomi</taxon>
        <taxon>Archelosauria</taxon>
        <taxon>Archosauria</taxon>
        <taxon>Dinosauria</taxon>
        <taxon>Saurischia</taxon>
        <taxon>Theropoda</taxon>
        <taxon>Coelurosauria</taxon>
        <taxon>Aves</taxon>
        <taxon>Neognathae</taxon>
        <taxon>Galloanserae</taxon>
        <taxon>Galliformes</taxon>
        <taxon>Cracidae</taxon>
        <taxon>Penelope</taxon>
    </lineage>
</organism>
<name>A0A851P7J4_9GALL</name>
<evidence type="ECO:0000256" key="6">
    <source>
        <dbReference type="SAM" id="SignalP"/>
    </source>
</evidence>
<evidence type="ECO:0000256" key="5">
    <source>
        <dbReference type="SAM" id="MobiDB-lite"/>
    </source>
</evidence>
<dbReference type="SUPFAM" id="SSF90209">
    <property type="entry name" value="Ran binding protein zinc finger-like"/>
    <property type="match status" value="1"/>
</dbReference>
<accession>A0A851P7J4</accession>
<feature type="region of interest" description="Disordered" evidence="5">
    <location>
        <begin position="22"/>
        <end position="67"/>
    </location>
</feature>
<keyword evidence="1" id="KW-0479">Metal-binding</keyword>
<dbReference type="GO" id="GO:0008270">
    <property type="term" value="F:zinc ion binding"/>
    <property type="evidence" value="ECO:0007669"/>
    <property type="project" value="UniProtKB-KW"/>
</dbReference>
<feature type="signal peptide" evidence="6">
    <location>
        <begin position="1"/>
        <end position="16"/>
    </location>
</feature>
<evidence type="ECO:0000313" key="9">
    <source>
        <dbReference type="Proteomes" id="UP000613066"/>
    </source>
</evidence>
<dbReference type="Proteomes" id="UP000613066">
    <property type="component" value="Unassembled WGS sequence"/>
</dbReference>
<evidence type="ECO:0000256" key="2">
    <source>
        <dbReference type="ARBA" id="ARBA00022771"/>
    </source>
</evidence>
<feature type="chain" id="PRO_5032365844" evidence="6">
    <location>
        <begin position="17"/>
        <end position="101"/>
    </location>
</feature>
<evidence type="ECO:0000313" key="8">
    <source>
        <dbReference type="EMBL" id="NXC47115.1"/>
    </source>
</evidence>
<proteinExistence type="predicted"/>
<dbReference type="EMBL" id="WBMW01004244">
    <property type="protein sequence ID" value="NXC47115.1"/>
    <property type="molecule type" value="Genomic_DNA"/>
</dbReference>
<dbReference type="OrthoDB" id="9978677at2759"/>
<keyword evidence="6" id="KW-0732">Signal</keyword>
<feature type="compositionally biased region" description="Low complexity" evidence="5">
    <location>
        <begin position="30"/>
        <end position="43"/>
    </location>
</feature>
<keyword evidence="8" id="KW-0436">Ligase</keyword>
<dbReference type="InterPro" id="IPR036443">
    <property type="entry name" value="Znf_RanBP2_sf"/>
</dbReference>
<comment type="caution">
    <text evidence="8">The sequence shown here is derived from an EMBL/GenBank/DDBJ whole genome shotgun (WGS) entry which is preliminary data.</text>
</comment>
<evidence type="ECO:0000256" key="4">
    <source>
        <dbReference type="PROSITE-ProRule" id="PRU00322"/>
    </source>
</evidence>
<dbReference type="GO" id="GO:0016874">
    <property type="term" value="F:ligase activity"/>
    <property type="evidence" value="ECO:0007669"/>
    <property type="project" value="UniProtKB-KW"/>
</dbReference>
<reference evidence="8" key="1">
    <citation type="submission" date="2019-09" db="EMBL/GenBank/DDBJ databases">
        <title>Bird 10,000 Genomes (B10K) Project - Family phase.</title>
        <authorList>
            <person name="Zhang G."/>
        </authorList>
    </citation>
    <scope>NUCLEOTIDE SEQUENCE</scope>
    <source>
        <strain evidence="8">B10K-DU-001-08</strain>
        <tissue evidence="8">Muscle</tissue>
    </source>
</reference>
<feature type="non-terminal residue" evidence="8">
    <location>
        <position position="101"/>
    </location>
</feature>